<feature type="transmembrane region" description="Helical" evidence="1">
    <location>
        <begin position="61"/>
        <end position="87"/>
    </location>
</feature>
<dbReference type="EMBL" id="BAAANL010000003">
    <property type="protein sequence ID" value="GAA1860667.1"/>
    <property type="molecule type" value="Genomic_DNA"/>
</dbReference>
<dbReference type="Pfam" id="PF14329">
    <property type="entry name" value="DUF4386"/>
    <property type="match status" value="1"/>
</dbReference>
<feature type="transmembrane region" description="Helical" evidence="1">
    <location>
        <begin position="169"/>
        <end position="192"/>
    </location>
</feature>
<dbReference type="InterPro" id="IPR025495">
    <property type="entry name" value="DUF4386"/>
</dbReference>
<keyword evidence="1" id="KW-0812">Transmembrane</keyword>
<feature type="transmembrane region" description="Helical" evidence="1">
    <location>
        <begin position="143"/>
        <end position="162"/>
    </location>
</feature>
<organism evidence="2 3">
    <name type="scientific">Myceligenerans crystallogenes</name>
    <dbReference type="NCBI Taxonomy" id="316335"/>
    <lineage>
        <taxon>Bacteria</taxon>
        <taxon>Bacillati</taxon>
        <taxon>Actinomycetota</taxon>
        <taxon>Actinomycetes</taxon>
        <taxon>Micrococcales</taxon>
        <taxon>Promicromonosporaceae</taxon>
        <taxon>Myceligenerans</taxon>
    </lineage>
</organism>
<keyword evidence="1" id="KW-0472">Membrane</keyword>
<keyword evidence="3" id="KW-1185">Reference proteome</keyword>
<name>A0ABN2NC38_9MICO</name>
<reference evidence="2 3" key="1">
    <citation type="journal article" date="2019" name="Int. J. Syst. Evol. Microbiol.">
        <title>The Global Catalogue of Microorganisms (GCM) 10K type strain sequencing project: providing services to taxonomists for standard genome sequencing and annotation.</title>
        <authorList>
            <consortium name="The Broad Institute Genomics Platform"/>
            <consortium name="The Broad Institute Genome Sequencing Center for Infectious Disease"/>
            <person name="Wu L."/>
            <person name="Ma J."/>
        </authorList>
    </citation>
    <scope>NUCLEOTIDE SEQUENCE [LARGE SCALE GENOMIC DNA]</scope>
    <source>
        <strain evidence="2 3">JCM 14326</strain>
    </source>
</reference>
<evidence type="ECO:0000313" key="3">
    <source>
        <dbReference type="Proteomes" id="UP001501094"/>
    </source>
</evidence>
<accession>A0ABN2NC38</accession>
<dbReference type="RefSeq" id="WP_344101738.1">
    <property type="nucleotide sequence ID" value="NZ_BAAANL010000003.1"/>
</dbReference>
<feature type="transmembrane region" description="Helical" evidence="1">
    <location>
        <begin position="198"/>
        <end position="223"/>
    </location>
</feature>
<evidence type="ECO:0000313" key="2">
    <source>
        <dbReference type="EMBL" id="GAA1860667.1"/>
    </source>
</evidence>
<dbReference type="Proteomes" id="UP001501094">
    <property type="component" value="Unassembled WGS sequence"/>
</dbReference>
<proteinExistence type="predicted"/>
<keyword evidence="1" id="KW-1133">Transmembrane helix</keyword>
<protein>
    <submittedName>
        <fullName evidence="2">DUF4386 domain-containing protein</fullName>
    </submittedName>
</protein>
<evidence type="ECO:0000256" key="1">
    <source>
        <dbReference type="SAM" id="Phobius"/>
    </source>
</evidence>
<gene>
    <name evidence="2" type="ORF">GCM10009751_17850</name>
</gene>
<sequence>MTGTAPPVVPLSAPPRDVALTAGVSTLAMAVAGGFAAVSVTNLAGDGAAGTVDRITGAGPLLGLAITAFLVVAVLDVVLAWALWRWFGSSRGELAALAGWLRVTYTATLVAAVGHLVTALAVARDGGTDDAAQAALGQFTSTWQLGLVVFAAHLVVLGTLVVRDAGTPAWLGAIILVAGFAYAADGVARLFVADGAALLTVLTGLVSVTSVVGEVGLGVWFLIRGGKNR</sequence>
<feature type="transmembrane region" description="Helical" evidence="1">
    <location>
        <begin position="18"/>
        <end position="41"/>
    </location>
</feature>
<comment type="caution">
    <text evidence="2">The sequence shown here is derived from an EMBL/GenBank/DDBJ whole genome shotgun (WGS) entry which is preliminary data.</text>
</comment>